<protein>
    <submittedName>
        <fullName evidence="1">CRISPR-associated protein (Cas_Csd1)</fullName>
    </submittedName>
</protein>
<keyword evidence="2" id="KW-1185">Reference proteome</keyword>
<evidence type="ECO:0000313" key="2">
    <source>
        <dbReference type="Proteomes" id="UP000217549"/>
    </source>
</evidence>
<gene>
    <name evidence="1" type="ORF">EHLA_1640</name>
</gene>
<reference evidence="2" key="1">
    <citation type="submission" date="2017-09" db="EMBL/GenBank/DDBJ databases">
        <authorList>
            <person name="Shetty A S."/>
        </authorList>
    </citation>
    <scope>NUCLEOTIDE SEQUENCE [LARGE SCALE GENOMIC DNA]</scope>
</reference>
<sequence>MSWMRALYDTYDNLELQEKEGLLKIAHSTQKAHLEVQLSKEGKVIAVSFLPVKDSDTVIPVTEESASRSSGAAPHPLFDKIKYLAGDYELYTGERNEEHHQKYMENLKKWCDPGYGDYKIEVLYKYLQENRLIHDLIERGIFSLDEKQHLTKKWENASEKLIVGDQKDAFIRFQVDAVNLWEDTKLQENYIHYYLGNGGEIGFCQVTGREERLCVNHPSKIRNSGDKAKMISSNDKTNFTYRGRFHDVGEAYTISYEASQKVHNALKWLIERQGVKVGDKEFVLWGVKSENVPSILESTEGVASKGKIFLQLFMEKKRIRQYQYRKM</sequence>
<dbReference type="AlphaFoldDB" id="A0A285PX39"/>
<evidence type="ECO:0000313" key="1">
    <source>
        <dbReference type="EMBL" id="SOB72350.1"/>
    </source>
</evidence>
<dbReference type="Pfam" id="PF09709">
    <property type="entry name" value="Cas_Csd1"/>
    <property type="match status" value="1"/>
</dbReference>
<dbReference type="InterPro" id="IPR010144">
    <property type="entry name" value="CRISPR-assoc_prot_Csd1-typ"/>
</dbReference>
<accession>A0A285PX39</accession>
<organism evidence="1 2">
    <name type="scientific">Anaerobutyricum hallii</name>
    <dbReference type="NCBI Taxonomy" id="39488"/>
    <lineage>
        <taxon>Bacteria</taxon>
        <taxon>Bacillati</taxon>
        <taxon>Bacillota</taxon>
        <taxon>Clostridia</taxon>
        <taxon>Lachnospirales</taxon>
        <taxon>Lachnospiraceae</taxon>
        <taxon>Anaerobutyricum</taxon>
    </lineage>
</organism>
<dbReference type="RefSeq" id="WP_096240207.1">
    <property type="nucleotide sequence ID" value="NZ_LT907978.1"/>
</dbReference>
<dbReference type="KEGG" id="ehl:EHLA_1640"/>
<proteinExistence type="predicted"/>
<dbReference type="EMBL" id="LT907978">
    <property type="protein sequence ID" value="SOB72350.1"/>
    <property type="molecule type" value="Genomic_DNA"/>
</dbReference>
<dbReference type="Proteomes" id="UP000217549">
    <property type="component" value="Chromosome I"/>
</dbReference>
<name>A0A285PX39_9FIRM</name>